<dbReference type="Gene3D" id="3.30.465.10">
    <property type="match status" value="1"/>
</dbReference>
<dbReference type="GO" id="GO:0071949">
    <property type="term" value="F:FAD binding"/>
    <property type="evidence" value="ECO:0007669"/>
    <property type="project" value="InterPro"/>
</dbReference>
<dbReference type="Pfam" id="PF02913">
    <property type="entry name" value="FAD-oxidase_C"/>
    <property type="match status" value="1"/>
</dbReference>
<dbReference type="PROSITE" id="PS51387">
    <property type="entry name" value="FAD_PCMH"/>
    <property type="match status" value="1"/>
</dbReference>
<dbReference type="GO" id="GO:0004458">
    <property type="term" value="F:D-lactate dehydrogenase (cytochrome) activity"/>
    <property type="evidence" value="ECO:0007669"/>
    <property type="project" value="UniProtKB-EC"/>
</dbReference>
<keyword evidence="7" id="KW-0560">Oxidoreductase</keyword>
<keyword evidence="6" id="KW-0809">Transit peptide</keyword>
<comment type="cofactor">
    <cofactor evidence="1">
        <name>FAD</name>
        <dbReference type="ChEBI" id="CHEBI:57692"/>
    </cofactor>
</comment>
<evidence type="ECO:0000256" key="4">
    <source>
        <dbReference type="ARBA" id="ARBA00022630"/>
    </source>
</evidence>
<comment type="subcellular location">
    <subcellularLocation>
        <location evidence="2">Mitochondrion</location>
    </subcellularLocation>
</comment>
<dbReference type="GO" id="GO:1903457">
    <property type="term" value="P:lactate catabolic process"/>
    <property type="evidence" value="ECO:0007669"/>
    <property type="project" value="TreeGrafter"/>
</dbReference>
<dbReference type="InterPro" id="IPR016166">
    <property type="entry name" value="FAD-bd_PCMH"/>
</dbReference>
<name>A0A0F9LJB6_9ZZZZ</name>
<keyword evidence="5" id="KW-0274">FAD</keyword>
<dbReference type="InterPro" id="IPR004113">
    <property type="entry name" value="FAD-bd_oxidored_4_C"/>
</dbReference>
<evidence type="ECO:0000256" key="8">
    <source>
        <dbReference type="ARBA" id="ARBA00023128"/>
    </source>
</evidence>
<reference evidence="11" key="1">
    <citation type="journal article" date="2015" name="Nature">
        <title>Complex archaea that bridge the gap between prokaryotes and eukaryotes.</title>
        <authorList>
            <person name="Spang A."/>
            <person name="Saw J.H."/>
            <person name="Jorgensen S.L."/>
            <person name="Zaremba-Niedzwiedzka K."/>
            <person name="Martijn J."/>
            <person name="Lind A.E."/>
            <person name="van Eijk R."/>
            <person name="Schleper C."/>
            <person name="Guy L."/>
            <person name="Ettema T.J."/>
        </authorList>
    </citation>
    <scope>NUCLEOTIDE SEQUENCE</scope>
</reference>
<accession>A0A0F9LJB6</accession>
<organism evidence="11">
    <name type="scientific">marine sediment metagenome</name>
    <dbReference type="NCBI Taxonomy" id="412755"/>
    <lineage>
        <taxon>unclassified sequences</taxon>
        <taxon>metagenomes</taxon>
        <taxon>ecological metagenomes</taxon>
    </lineage>
</organism>
<evidence type="ECO:0000256" key="3">
    <source>
        <dbReference type="ARBA" id="ARBA00008000"/>
    </source>
</evidence>
<dbReference type="AlphaFoldDB" id="A0A0F9LJB6"/>
<evidence type="ECO:0000256" key="7">
    <source>
        <dbReference type="ARBA" id="ARBA00023002"/>
    </source>
</evidence>
<dbReference type="InterPro" id="IPR036318">
    <property type="entry name" value="FAD-bd_PCMH-like_sf"/>
</dbReference>
<dbReference type="Gene3D" id="1.10.45.10">
    <property type="entry name" value="Vanillyl-alcohol Oxidase, Chain A, domain 4"/>
    <property type="match status" value="1"/>
</dbReference>
<dbReference type="Gene3D" id="3.30.43.10">
    <property type="entry name" value="Uridine Diphospho-n-acetylenolpyruvylglucosamine Reductase, domain 2"/>
    <property type="match status" value="1"/>
</dbReference>
<evidence type="ECO:0000313" key="11">
    <source>
        <dbReference type="EMBL" id="KKM27530.1"/>
    </source>
</evidence>
<comment type="caution">
    <text evidence="11">The sequence shown here is derived from an EMBL/GenBank/DDBJ whole genome shotgun (WGS) entry which is preliminary data.</text>
</comment>
<evidence type="ECO:0000256" key="5">
    <source>
        <dbReference type="ARBA" id="ARBA00022827"/>
    </source>
</evidence>
<keyword evidence="4" id="KW-0285">Flavoprotein</keyword>
<protein>
    <recommendedName>
        <fullName evidence="9">D-lactate dehydrogenase (cytochrome)</fullName>
        <ecNumber evidence="9">1.1.2.4</ecNumber>
    </recommendedName>
</protein>
<gene>
    <name evidence="11" type="ORF">LCGC14_1573790</name>
</gene>
<comment type="similarity">
    <text evidence="3">Belongs to the FAD-binding oxidoreductase/transferase type 4 family.</text>
</comment>
<dbReference type="InterPro" id="IPR016164">
    <property type="entry name" value="FAD-linked_Oxase-like_C"/>
</dbReference>
<dbReference type="EC" id="1.1.2.4" evidence="9"/>
<keyword evidence="8" id="KW-0496">Mitochondrion</keyword>
<dbReference type="PANTHER" id="PTHR11748">
    <property type="entry name" value="D-LACTATE DEHYDROGENASE"/>
    <property type="match status" value="1"/>
</dbReference>
<dbReference type="InterPro" id="IPR016169">
    <property type="entry name" value="FAD-bd_PCMH_sub2"/>
</dbReference>
<evidence type="ECO:0000256" key="9">
    <source>
        <dbReference type="ARBA" id="ARBA00038897"/>
    </source>
</evidence>
<dbReference type="SUPFAM" id="SSF56176">
    <property type="entry name" value="FAD-binding/transporter-associated domain-like"/>
    <property type="match status" value="1"/>
</dbReference>
<dbReference type="SUPFAM" id="SSF55103">
    <property type="entry name" value="FAD-linked oxidases, C-terminal domain"/>
    <property type="match status" value="1"/>
</dbReference>
<dbReference type="InterPro" id="IPR016167">
    <property type="entry name" value="FAD-bd_PCMH_sub1"/>
</dbReference>
<dbReference type="InterPro" id="IPR006094">
    <property type="entry name" value="Oxid_FAD_bind_N"/>
</dbReference>
<evidence type="ECO:0000256" key="1">
    <source>
        <dbReference type="ARBA" id="ARBA00001974"/>
    </source>
</evidence>
<evidence type="ECO:0000256" key="6">
    <source>
        <dbReference type="ARBA" id="ARBA00022946"/>
    </source>
</evidence>
<dbReference type="EMBL" id="LAZR01012304">
    <property type="protein sequence ID" value="KKM27530.1"/>
    <property type="molecule type" value="Genomic_DNA"/>
</dbReference>
<dbReference type="GO" id="GO:0005739">
    <property type="term" value="C:mitochondrion"/>
    <property type="evidence" value="ECO:0007669"/>
    <property type="project" value="UniProtKB-SubCell"/>
</dbReference>
<dbReference type="GO" id="GO:0008720">
    <property type="term" value="F:D-lactate dehydrogenase (NAD+) activity"/>
    <property type="evidence" value="ECO:0007669"/>
    <property type="project" value="TreeGrafter"/>
</dbReference>
<feature type="domain" description="FAD-binding PCMH-type" evidence="10">
    <location>
        <begin position="45"/>
        <end position="285"/>
    </location>
</feature>
<dbReference type="PANTHER" id="PTHR11748:SF111">
    <property type="entry name" value="D-LACTATE DEHYDROGENASE, MITOCHONDRIAL-RELATED"/>
    <property type="match status" value="1"/>
</dbReference>
<dbReference type="Gene3D" id="3.30.70.2740">
    <property type="match status" value="1"/>
</dbReference>
<evidence type="ECO:0000256" key="2">
    <source>
        <dbReference type="ARBA" id="ARBA00004173"/>
    </source>
</evidence>
<dbReference type="InterPro" id="IPR016171">
    <property type="entry name" value="Vanillyl_alc_oxidase_C-sub2"/>
</dbReference>
<sequence>MKNLKNHIIYSENVIEKISFDKIHSIHGMSKILTDFSPYLADESKLSGEADWLFFPKSETEIITLLNFLRENNIRTYISAARTGIVGSCVPTSGSVLSLEKMNKILGFGFDKSKGYYFFRIEPGITLNEINDSLIKKDFDFITELTPGSIKKFKERNKKHYYPVDPTEMSATIGGTVATNASGARSLKYGPTREWIKRIRVILSTGVVLEIPRGKYFASNEGTFEIKNSEGSKLQFKIPNYIFNTTVKNAAGIFSKPNMDLIDLFIGSEGILGIITQIDIWIIEKRRLISNVLFFNFEEDAINFAELIRDDEELSPEFIEFFSCEALSLLKEVQKKNLGSLDIPQIPIDTRGAIFFDFPYAEEKIDKIFNQIGTITEKCNTDLSNSWSGYEHQYHIRFKHFRHSLPENINRIIASRKQKFPNLHKLGTDMSVPEKNFRNIMKYYHSVLQSANLEYVIFGHIGENHVHVNVLPKNMDELRLGEKIYEKFAIKVVEYGGSISAEHGVGKIKREYLKIMYSPDDLNEMRTLKKILDPTLTLNYGNIFDFYS</sequence>
<evidence type="ECO:0000259" key="10">
    <source>
        <dbReference type="PROSITE" id="PS51387"/>
    </source>
</evidence>
<proteinExistence type="inferred from homology"/>
<dbReference type="Pfam" id="PF01565">
    <property type="entry name" value="FAD_binding_4"/>
    <property type="match status" value="2"/>
</dbReference>